<organism evidence="1 2">
    <name type="scientific">Methanolapillus millepedarum</name>
    <dbReference type="NCBI Taxonomy" id="3028296"/>
    <lineage>
        <taxon>Archaea</taxon>
        <taxon>Methanobacteriati</taxon>
        <taxon>Methanobacteriota</taxon>
        <taxon>Stenosarchaea group</taxon>
        <taxon>Methanomicrobia</taxon>
        <taxon>Methanosarcinales</taxon>
        <taxon>Methanosarcinaceae</taxon>
        <taxon>Methanolapillus</taxon>
    </lineage>
</organism>
<name>A0AA96V3Z2_9EURY</name>
<gene>
    <name evidence="1" type="ORF">MsAc7_17420</name>
</gene>
<evidence type="ECO:0000313" key="2">
    <source>
        <dbReference type="Proteomes" id="UP001303587"/>
    </source>
</evidence>
<accession>A0AA96V3Z2</accession>
<reference evidence="1 2" key="1">
    <citation type="submission" date="2023-07" db="EMBL/GenBank/DDBJ databases">
        <title>Closed genoem sequence of Methanosarcinaceae archaeon Ac7.</title>
        <authorList>
            <person name="Poehlein A."/>
            <person name="Protasov E."/>
            <person name="Platt K."/>
            <person name="Reeh H."/>
            <person name="Daniel R."/>
            <person name="Brune A."/>
        </authorList>
    </citation>
    <scope>NUCLEOTIDE SEQUENCE [LARGE SCALE GENOMIC DNA]</scope>
    <source>
        <strain evidence="1 2">Ac7</strain>
    </source>
</reference>
<dbReference type="Proteomes" id="UP001303587">
    <property type="component" value="Chromosome"/>
</dbReference>
<proteinExistence type="predicted"/>
<protein>
    <submittedName>
        <fullName evidence="1">Uncharacterized protein</fullName>
    </submittedName>
</protein>
<dbReference type="RefSeq" id="WP_338102500.1">
    <property type="nucleotide sequence ID" value="NZ_CP131060.1"/>
</dbReference>
<evidence type="ECO:0000313" key="1">
    <source>
        <dbReference type="EMBL" id="WNY26169.1"/>
    </source>
</evidence>
<dbReference type="AlphaFoldDB" id="A0AA96V3Z2"/>
<dbReference type="EMBL" id="CP131060">
    <property type="protein sequence ID" value="WNY26169.1"/>
    <property type="molecule type" value="Genomic_DNA"/>
</dbReference>
<dbReference type="GeneID" id="89230837"/>
<keyword evidence="2" id="KW-1185">Reference proteome</keyword>
<sequence>MEIKVRNFTAHPILIFDNENRLIKTYASEGTARIKKEFVERPPIDGVRTISSDFGEIDGLPEKEPNTYLIVSWVVKNSRRDRIDLICPATDPLNAVCGPDGKILGTRAFRM</sequence>